<feature type="region of interest" description="Disordered" evidence="1">
    <location>
        <begin position="84"/>
        <end position="113"/>
    </location>
</feature>
<dbReference type="Pfam" id="PF04380">
    <property type="entry name" value="BMFP"/>
    <property type="match status" value="1"/>
</dbReference>
<proteinExistence type="predicted"/>
<dbReference type="RefSeq" id="WP_379958960.1">
    <property type="nucleotide sequence ID" value="NZ_JAUYVI010000006.1"/>
</dbReference>
<feature type="compositionally biased region" description="Basic and acidic residues" evidence="1">
    <location>
        <begin position="104"/>
        <end position="113"/>
    </location>
</feature>
<comment type="caution">
    <text evidence="2">The sequence shown here is derived from an EMBL/GenBank/DDBJ whole genome shotgun (WGS) entry which is preliminary data.</text>
</comment>
<evidence type="ECO:0000313" key="3">
    <source>
        <dbReference type="Proteomes" id="UP001230156"/>
    </source>
</evidence>
<dbReference type="InterPro" id="IPR007475">
    <property type="entry name" value="UbiK"/>
</dbReference>
<organism evidence="2 3">
    <name type="scientific">Dongia sedimenti</name>
    <dbReference type="NCBI Taxonomy" id="3064282"/>
    <lineage>
        <taxon>Bacteria</taxon>
        <taxon>Pseudomonadati</taxon>
        <taxon>Pseudomonadota</taxon>
        <taxon>Alphaproteobacteria</taxon>
        <taxon>Rhodospirillales</taxon>
        <taxon>Dongiaceae</taxon>
        <taxon>Dongia</taxon>
    </lineage>
</organism>
<name>A0ABU0YSZ0_9PROT</name>
<reference evidence="3" key="1">
    <citation type="submission" date="2023-08" db="EMBL/GenBank/DDBJ databases">
        <title>Rhodospirillaceae gen. nov., a novel taxon isolated from the Yangtze River Yuezi River estuary sludge.</title>
        <authorList>
            <person name="Ruan L."/>
        </authorList>
    </citation>
    <scope>NUCLEOTIDE SEQUENCE [LARGE SCALE GENOMIC DNA]</scope>
    <source>
        <strain evidence="3">R-7</strain>
    </source>
</reference>
<dbReference type="EMBL" id="JAUYVI010000006">
    <property type="protein sequence ID" value="MDQ7250121.1"/>
    <property type="molecule type" value="Genomic_DNA"/>
</dbReference>
<sequence>MQTDNRLLDDMAKAASGALGSLAGLRHEIEMRVQQQLERLLGRMNLVGRDEFEAMKAVAQAAREQQIKLERRLEEIEARLNGTPRATELTDEAASGTAAMESVPLHDDLAKPD</sequence>
<accession>A0ABU0YSZ0</accession>
<evidence type="ECO:0000313" key="2">
    <source>
        <dbReference type="EMBL" id="MDQ7250121.1"/>
    </source>
</evidence>
<dbReference type="Proteomes" id="UP001230156">
    <property type="component" value="Unassembled WGS sequence"/>
</dbReference>
<gene>
    <name evidence="2" type="ORF">Q8A70_20695</name>
</gene>
<evidence type="ECO:0000256" key="1">
    <source>
        <dbReference type="SAM" id="MobiDB-lite"/>
    </source>
</evidence>
<protein>
    <submittedName>
        <fullName evidence="2">Accessory factor UbiK family protein</fullName>
    </submittedName>
</protein>
<keyword evidence="3" id="KW-1185">Reference proteome</keyword>